<keyword evidence="3 6" id="KW-0349">Heme</keyword>
<evidence type="ECO:0000256" key="5">
    <source>
        <dbReference type="ARBA" id="ARBA00023004"/>
    </source>
</evidence>
<dbReference type="EMBL" id="KI912110">
    <property type="protein sequence ID" value="ETS84306.1"/>
    <property type="molecule type" value="Genomic_DNA"/>
</dbReference>
<dbReference type="PRINTS" id="PR00463">
    <property type="entry name" value="EP450I"/>
</dbReference>
<evidence type="ECO:0000256" key="1">
    <source>
        <dbReference type="ARBA" id="ARBA00001971"/>
    </source>
</evidence>
<dbReference type="Gene3D" id="1.10.630.10">
    <property type="entry name" value="Cytochrome P450"/>
    <property type="match status" value="1"/>
</dbReference>
<dbReference type="OMA" id="GHTEQEM"/>
<evidence type="ECO:0000256" key="4">
    <source>
        <dbReference type="ARBA" id="ARBA00022723"/>
    </source>
</evidence>
<keyword evidence="9" id="KW-1185">Reference proteome</keyword>
<dbReference type="InterPro" id="IPR002401">
    <property type="entry name" value="Cyt_P450_E_grp-I"/>
</dbReference>
<accession>W3XGI5</accession>
<gene>
    <name evidence="8" type="ORF">PFICI_02331</name>
</gene>
<dbReference type="Pfam" id="PF00067">
    <property type="entry name" value="p450"/>
    <property type="match status" value="1"/>
</dbReference>
<evidence type="ECO:0000256" key="6">
    <source>
        <dbReference type="PIRSR" id="PIRSR602401-1"/>
    </source>
</evidence>
<dbReference type="GO" id="GO:0020037">
    <property type="term" value="F:heme binding"/>
    <property type="evidence" value="ECO:0007669"/>
    <property type="project" value="InterPro"/>
</dbReference>
<dbReference type="HOGENOM" id="CLU_001570_14_0_1"/>
<protein>
    <submittedName>
        <fullName evidence="8">Uncharacterized protein</fullName>
    </submittedName>
</protein>
<dbReference type="SUPFAM" id="SSF48264">
    <property type="entry name" value="Cytochrome P450"/>
    <property type="match status" value="1"/>
</dbReference>
<evidence type="ECO:0000256" key="3">
    <source>
        <dbReference type="ARBA" id="ARBA00022617"/>
    </source>
</evidence>
<dbReference type="InParanoid" id="W3XGI5"/>
<comment type="cofactor">
    <cofactor evidence="1 6">
        <name>heme</name>
        <dbReference type="ChEBI" id="CHEBI:30413"/>
    </cofactor>
</comment>
<keyword evidence="7" id="KW-0812">Transmembrane</keyword>
<organism evidence="8 9">
    <name type="scientific">Pestalotiopsis fici (strain W106-1 / CGMCC3.15140)</name>
    <dbReference type="NCBI Taxonomy" id="1229662"/>
    <lineage>
        <taxon>Eukaryota</taxon>
        <taxon>Fungi</taxon>
        <taxon>Dikarya</taxon>
        <taxon>Ascomycota</taxon>
        <taxon>Pezizomycotina</taxon>
        <taxon>Sordariomycetes</taxon>
        <taxon>Xylariomycetidae</taxon>
        <taxon>Amphisphaeriales</taxon>
        <taxon>Sporocadaceae</taxon>
        <taxon>Pestalotiopsis</taxon>
    </lineage>
</organism>
<dbReference type="GO" id="GO:0016705">
    <property type="term" value="F:oxidoreductase activity, acting on paired donors, with incorporation or reduction of molecular oxygen"/>
    <property type="evidence" value="ECO:0007669"/>
    <property type="project" value="InterPro"/>
</dbReference>
<feature type="binding site" description="axial binding residue" evidence="6">
    <location>
        <position position="452"/>
    </location>
    <ligand>
        <name>heme</name>
        <dbReference type="ChEBI" id="CHEBI:30413"/>
    </ligand>
    <ligandPart>
        <name>Fe</name>
        <dbReference type="ChEBI" id="CHEBI:18248"/>
    </ligandPart>
</feature>
<dbReference type="KEGG" id="pfy:PFICI_02331"/>
<dbReference type="RefSeq" id="XP_007829103.1">
    <property type="nucleotide sequence ID" value="XM_007830912.1"/>
</dbReference>
<dbReference type="PANTHER" id="PTHR24305:SF232">
    <property type="entry name" value="P450, PUTATIVE (EUROFUNG)-RELATED"/>
    <property type="match status" value="1"/>
</dbReference>
<keyword evidence="5 6" id="KW-0408">Iron</keyword>
<dbReference type="PRINTS" id="PR00385">
    <property type="entry name" value="P450"/>
</dbReference>
<evidence type="ECO:0000313" key="8">
    <source>
        <dbReference type="EMBL" id="ETS84306.1"/>
    </source>
</evidence>
<keyword evidence="7" id="KW-1133">Transmembrane helix</keyword>
<dbReference type="OrthoDB" id="3934656at2759"/>
<dbReference type="InterPro" id="IPR001128">
    <property type="entry name" value="Cyt_P450"/>
</dbReference>
<dbReference type="eggNOG" id="KOG0156">
    <property type="taxonomic scope" value="Eukaryota"/>
</dbReference>
<sequence>MSWTNFMYTTTEKLRTPDDSKSYVLAVITVFLLLVITVATWRRYFSPLSDLPGPFWASITRLWHVKIIIAGDQNVQLSRLHEKHGNFIRMAPNEVSVTHPDAVRKILLNPLRKGVFYNISAIPDWRYQTPMSTLDPKEKIERSKAFSSGYAQSNVIKYEEDINPLITQLCGWLDRYAESGDRMNLDKFLLYTAFDVVGEVLFSKPFGFIEKGEDLGNSIAKNLAQESIGTPVAQFRWAQLLLGNPVVTTLGLNPGSMLMDTAMTAFKERQKNPDARFDIIAHWFRYLKDHPDRTNLRNIEAQTTTNVAAGSDTVTCALQSILYHLILHPSTYDQARAEIDAARKQGRCGDKVISFADTQKLPYLQACIKEGLRIHAPVPMGLQRVAPKGGLTIGERTFPEGTTLSINPWVLHHSKELWGDNADDWSPERWLVNDTSVLDKHWIPFGAGFNACPGQHVARMQLSKICATIIRDYDLKLVDPSKPWKWMAYFTMVPNSWPVYVAKRADA</sequence>
<comment type="similarity">
    <text evidence="2">Belongs to the cytochrome P450 family.</text>
</comment>
<feature type="transmembrane region" description="Helical" evidence="7">
    <location>
        <begin position="23"/>
        <end position="41"/>
    </location>
</feature>
<dbReference type="PANTHER" id="PTHR24305">
    <property type="entry name" value="CYTOCHROME P450"/>
    <property type="match status" value="1"/>
</dbReference>
<dbReference type="GO" id="GO:0005506">
    <property type="term" value="F:iron ion binding"/>
    <property type="evidence" value="ECO:0007669"/>
    <property type="project" value="InterPro"/>
</dbReference>
<evidence type="ECO:0000313" key="9">
    <source>
        <dbReference type="Proteomes" id="UP000030651"/>
    </source>
</evidence>
<dbReference type="CDD" id="cd11060">
    <property type="entry name" value="CYP57A1-like"/>
    <property type="match status" value="1"/>
</dbReference>
<dbReference type="Proteomes" id="UP000030651">
    <property type="component" value="Unassembled WGS sequence"/>
</dbReference>
<evidence type="ECO:0000256" key="7">
    <source>
        <dbReference type="SAM" id="Phobius"/>
    </source>
</evidence>
<name>W3XGI5_PESFW</name>
<keyword evidence="4 6" id="KW-0479">Metal-binding</keyword>
<dbReference type="GeneID" id="19267344"/>
<evidence type="ECO:0000256" key="2">
    <source>
        <dbReference type="ARBA" id="ARBA00010617"/>
    </source>
</evidence>
<reference evidence="9" key="1">
    <citation type="journal article" date="2015" name="BMC Genomics">
        <title>Genomic and transcriptomic analysis of the endophytic fungus Pestalotiopsis fici reveals its lifestyle and high potential for synthesis of natural products.</title>
        <authorList>
            <person name="Wang X."/>
            <person name="Zhang X."/>
            <person name="Liu L."/>
            <person name="Xiang M."/>
            <person name="Wang W."/>
            <person name="Sun X."/>
            <person name="Che Y."/>
            <person name="Guo L."/>
            <person name="Liu G."/>
            <person name="Guo L."/>
            <person name="Wang C."/>
            <person name="Yin W.B."/>
            <person name="Stadler M."/>
            <person name="Zhang X."/>
            <person name="Liu X."/>
        </authorList>
    </citation>
    <scope>NUCLEOTIDE SEQUENCE [LARGE SCALE GENOMIC DNA]</scope>
    <source>
        <strain evidence="9">W106-1 / CGMCC3.15140</strain>
    </source>
</reference>
<dbReference type="InterPro" id="IPR050121">
    <property type="entry name" value="Cytochrome_P450_monoxygenase"/>
</dbReference>
<proteinExistence type="inferred from homology"/>
<dbReference type="InterPro" id="IPR036396">
    <property type="entry name" value="Cyt_P450_sf"/>
</dbReference>
<keyword evidence="7" id="KW-0472">Membrane</keyword>
<dbReference type="AlphaFoldDB" id="W3XGI5"/>
<dbReference type="GO" id="GO:0004497">
    <property type="term" value="F:monooxygenase activity"/>
    <property type="evidence" value="ECO:0007669"/>
    <property type="project" value="InterPro"/>
</dbReference>